<comment type="caution">
    <text evidence="1">The sequence shown here is derived from an EMBL/GenBank/DDBJ whole genome shotgun (WGS) entry which is preliminary data.</text>
</comment>
<name>A0ABR1H4Y3_9HYPO</name>
<evidence type="ECO:0000313" key="2">
    <source>
        <dbReference type="Proteomes" id="UP001498476"/>
    </source>
</evidence>
<accession>A0ABR1H4Y3</accession>
<reference evidence="1 2" key="1">
    <citation type="journal article" date="2025" name="Microbiol. Resour. Announc.">
        <title>Draft genome sequences for Neonectria magnoliae and Neonectria punicea, canker pathogens of Liriodendron tulipifera and Acer saccharum in West Virginia.</title>
        <authorList>
            <person name="Petronek H.M."/>
            <person name="Kasson M.T."/>
            <person name="Metheny A.M."/>
            <person name="Stauder C.M."/>
            <person name="Lovett B."/>
            <person name="Lynch S.C."/>
            <person name="Garnas J.R."/>
            <person name="Kasson L.R."/>
            <person name="Stajich J.E."/>
        </authorList>
    </citation>
    <scope>NUCLEOTIDE SEQUENCE [LARGE SCALE GENOMIC DNA]</scope>
    <source>
        <strain evidence="1 2">NRRL 64653</strain>
    </source>
</reference>
<protein>
    <submittedName>
        <fullName evidence="1">Uncharacterized protein</fullName>
    </submittedName>
</protein>
<evidence type="ECO:0000313" key="1">
    <source>
        <dbReference type="EMBL" id="KAK7416157.1"/>
    </source>
</evidence>
<dbReference type="EMBL" id="JAZAVJ010000072">
    <property type="protein sequence ID" value="KAK7416157.1"/>
    <property type="molecule type" value="Genomic_DNA"/>
</dbReference>
<keyword evidence="2" id="KW-1185">Reference proteome</keyword>
<organism evidence="1 2">
    <name type="scientific">Neonectria punicea</name>
    <dbReference type="NCBI Taxonomy" id="979145"/>
    <lineage>
        <taxon>Eukaryota</taxon>
        <taxon>Fungi</taxon>
        <taxon>Dikarya</taxon>
        <taxon>Ascomycota</taxon>
        <taxon>Pezizomycotina</taxon>
        <taxon>Sordariomycetes</taxon>
        <taxon>Hypocreomycetidae</taxon>
        <taxon>Hypocreales</taxon>
        <taxon>Nectriaceae</taxon>
        <taxon>Neonectria</taxon>
    </lineage>
</organism>
<gene>
    <name evidence="1" type="ORF">QQX98_005354</name>
</gene>
<dbReference type="Proteomes" id="UP001498476">
    <property type="component" value="Unassembled WGS sequence"/>
</dbReference>
<proteinExistence type="predicted"/>
<sequence length="163" mass="18348">MCHAFLGYISQNGTLGGGTLGDLDTPPEITHLDYGASEIVGKNGVIKGEAGRWVENELFGGSLEFYRDHNDDDGQTGVPHVLDSYDVAWKINHQTILDFIENGREYRFPLRKTGEGFNRQERAQLQMRSLGNTIRVPAYDPQILFMKARSERPLSMDTLSEEE</sequence>